<evidence type="ECO:0000313" key="2">
    <source>
        <dbReference type="EMBL" id="MDL2401569.1"/>
    </source>
</evidence>
<reference evidence="2" key="1">
    <citation type="submission" date="2023-06" db="EMBL/GenBank/DDBJ databases">
        <title>Phylogenetic Diversity of Rhizobium strains.</title>
        <authorList>
            <person name="Moura F.T."/>
            <person name="Helene L.C.F."/>
            <person name="Hungria M."/>
        </authorList>
    </citation>
    <scope>NUCLEOTIDE SEQUENCE</scope>
    <source>
        <strain evidence="2">CCGE526</strain>
    </source>
</reference>
<dbReference type="Proteomes" id="UP001172645">
    <property type="component" value="Unassembled WGS sequence"/>
</dbReference>
<name>A0ABT7K341_9HYPH</name>
<sequence>MLDSTTPQRRMLRTEDASNYTGLSASTLTKLRLTGGGPAYIKLGKSVVYDPADLDAWLSSKRRRSTSVAA</sequence>
<evidence type="ECO:0000259" key="1">
    <source>
        <dbReference type="Pfam" id="PF12728"/>
    </source>
</evidence>
<keyword evidence="3" id="KW-1185">Reference proteome</keyword>
<dbReference type="SUPFAM" id="SSF46955">
    <property type="entry name" value="Putative DNA-binding domain"/>
    <property type="match status" value="1"/>
</dbReference>
<dbReference type="EMBL" id="JARFYM010000020">
    <property type="protein sequence ID" value="MDL2401569.1"/>
    <property type="molecule type" value="Genomic_DNA"/>
</dbReference>
<dbReference type="Pfam" id="PF12728">
    <property type="entry name" value="HTH_17"/>
    <property type="match status" value="1"/>
</dbReference>
<protein>
    <submittedName>
        <fullName evidence="2">Helix-turn-helix domain-containing protein</fullName>
    </submittedName>
</protein>
<gene>
    <name evidence="2" type="ORF">PY649_21910</name>
</gene>
<dbReference type="RefSeq" id="WP_285870800.1">
    <property type="nucleotide sequence ID" value="NZ_JARFYM010000020.1"/>
</dbReference>
<evidence type="ECO:0000313" key="3">
    <source>
        <dbReference type="Proteomes" id="UP001172645"/>
    </source>
</evidence>
<dbReference type="InterPro" id="IPR041657">
    <property type="entry name" value="HTH_17"/>
</dbReference>
<proteinExistence type="predicted"/>
<dbReference type="InterPro" id="IPR009061">
    <property type="entry name" value="DNA-bd_dom_put_sf"/>
</dbReference>
<organism evidence="2 3">
    <name type="scientific">Rhizobium mayense</name>
    <dbReference type="NCBI Taxonomy" id="1312184"/>
    <lineage>
        <taxon>Bacteria</taxon>
        <taxon>Pseudomonadati</taxon>
        <taxon>Pseudomonadota</taxon>
        <taxon>Alphaproteobacteria</taxon>
        <taxon>Hyphomicrobiales</taxon>
        <taxon>Rhizobiaceae</taxon>
        <taxon>Rhizobium/Agrobacterium group</taxon>
        <taxon>Rhizobium</taxon>
    </lineage>
</organism>
<accession>A0ABT7K341</accession>
<feature type="domain" description="Helix-turn-helix" evidence="1">
    <location>
        <begin position="11"/>
        <end position="61"/>
    </location>
</feature>
<comment type="caution">
    <text evidence="2">The sequence shown here is derived from an EMBL/GenBank/DDBJ whole genome shotgun (WGS) entry which is preliminary data.</text>
</comment>